<protein>
    <submittedName>
        <fullName evidence="4">Calcium-binding protein</fullName>
    </submittedName>
</protein>
<evidence type="ECO:0000313" key="4">
    <source>
        <dbReference type="EMBL" id="MFC3440405.1"/>
    </source>
</evidence>
<evidence type="ECO:0000256" key="1">
    <source>
        <dbReference type="ARBA" id="ARBA00004613"/>
    </source>
</evidence>
<gene>
    <name evidence="4" type="ORF">ACFOKF_04185</name>
</gene>
<dbReference type="Proteomes" id="UP001595681">
    <property type="component" value="Unassembled WGS sequence"/>
</dbReference>
<dbReference type="PANTHER" id="PTHR38340">
    <property type="entry name" value="S-LAYER PROTEIN"/>
    <property type="match status" value="1"/>
</dbReference>
<dbReference type="InterPro" id="IPR050557">
    <property type="entry name" value="RTX_toxin/Mannuronan_C5-epim"/>
</dbReference>
<dbReference type="EMBL" id="JBHRVU010000004">
    <property type="protein sequence ID" value="MFC3440405.1"/>
    <property type="molecule type" value="Genomic_DNA"/>
</dbReference>
<dbReference type="PROSITE" id="PS00330">
    <property type="entry name" value="HEMOLYSIN_CALCIUM"/>
    <property type="match status" value="3"/>
</dbReference>
<evidence type="ECO:0000313" key="5">
    <source>
        <dbReference type="Proteomes" id="UP001595681"/>
    </source>
</evidence>
<comment type="caution">
    <text evidence="4">The sequence shown here is derived from an EMBL/GenBank/DDBJ whole genome shotgun (WGS) entry which is preliminary data.</text>
</comment>
<comment type="subcellular location">
    <subcellularLocation>
        <location evidence="1">Secreted</location>
    </subcellularLocation>
</comment>
<dbReference type="Gene3D" id="2.150.10.10">
    <property type="entry name" value="Serralysin-like metalloprotease, C-terminal"/>
    <property type="match status" value="4"/>
</dbReference>
<organism evidence="4 5">
    <name type="scientific">Sphingobium rhizovicinum</name>
    <dbReference type="NCBI Taxonomy" id="432308"/>
    <lineage>
        <taxon>Bacteria</taxon>
        <taxon>Pseudomonadati</taxon>
        <taxon>Pseudomonadota</taxon>
        <taxon>Alphaproteobacteria</taxon>
        <taxon>Sphingomonadales</taxon>
        <taxon>Sphingomonadaceae</taxon>
        <taxon>Sphingobium</taxon>
    </lineage>
</organism>
<dbReference type="Pfam" id="PF00353">
    <property type="entry name" value="HemolysinCabind"/>
    <property type="match status" value="4"/>
</dbReference>
<sequence>MIGGDGDDRINGQGGADVMEGGAGDDSYYVDNVGDVVIETPGQGGNDRIFASVSYSLTGIDVESLTLLDGAASAQGNAAANRLTGTDGKNLLSGLGGDDSLYGGGGLDKLVGGDGADALYGDGGDDLLYGERGVDALRGGDGADILDGGTGGDLMSGGGGNDIYYVDHVGDRIVENGDEGVNDAVVLSISYVLPADAAVETLVLPGALDRDISGNGLNQTLSGSRGDNVLRGMGGDDYLVGQAGQDVLDGGPGHDRMNGGLGADRFLFAAPIGPDNVDRVHDFHALEGDAMVLDAAIFTGLLIGALPAEAFRADRSARDGSDRIIYDSETGALLFDADGNGAVAAIQFAILLGNPALNAGNFIIG</sequence>
<dbReference type="PRINTS" id="PR00313">
    <property type="entry name" value="CABNDNGRPT"/>
</dbReference>
<name>A0ABV7ND92_9SPHN</name>
<keyword evidence="5" id="KW-1185">Reference proteome</keyword>
<proteinExistence type="predicted"/>
<dbReference type="RefSeq" id="WP_380793399.1">
    <property type="nucleotide sequence ID" value="NZ_JBHRVU010000004.1"/>
</dbReference>
<accession>A0ABV7ND92</accession>
<dbReference type="SUPFAM" id="SSF51120">
    <property type="entry name" value="beta-Roll"/>
    <property type="match status" value="2"/>
</dbReference>
<evidence type="ECO:0000256" key="2">
    <source>
        <dbReference type="ARBA" id="ARBA00022525"/>
    </source>
</evidence>
<dbReference type="PANTHER" id="PTHR38340:SF1">
    <property type="entry name" value="S-LAYER PROTEIN"/>
    <property type="match status" value="1"/>
</dbReference>
<evidence type="ECO:0000256" key="3">
    <source>
        <dbReference type="SAM" id="MobiDB-lite"/>
    </source>
</evidence>
<feature type="region of interest" description="Disordered" evidence="3">
    <location>
        <begin position="1"/>
        <end position="23"/>
    </location>
</feature>
<keyword evidence="2" id="KW-0964">Secreted</keyword>
<dbReference type="InterPro" id="IPR001343">
    <property type="entry name" value="Hemolysn_Ca-bd"/>
</dbReference>
<dbReference type="InterPro" id="IPR011049">
    <property type="entry name" value="Serralysin-like_metalloprot_C"/>
</dbReference>
<reference evidence="5" key="1">
    <citation type="journal article" date="2019" name="Int. J. Syst. Evol. Microbiol.">
        <title>The Global Catalogue of Microorganisms (GCM) 10K type strain sequencing project: providing services to taxonomists for standard genome sequencing and annotation.</title>
        <authorList>
            <consortium name="The Broad Institute Genomics Platform"/>
            <consortium name="The Broad Institute Genome Sequencing Center for Infectious Disease"/>
            <person name="Wu L."/>
            <person name="Ma J."/>
        </authorList>
    </citation>
    <scope>NUCLEOTIDE SEQUENCE [LARGE SCALE GENOMIC DNA]</scope>
    <source>
        <strain evidence="5">CCM 7491</strain>
    </source>
</reference>
<feature type="compositionally biased region" description="Basic and acidic residues" evidence="3">
    <location>
        <begin position="1"/>
        <end position="10"/>
    </location>
</feature>
<dbReference type="InterPro" id="IPR018511">
    <property type="entry name" value="Hemolysin-typ_Ca-bd_CS"/>
</dbReference>